<dbReference type="Proteomes" id="UP000656367">
    <property type="component" value="Unassembled WGS sequence"/>
</dbReference>
<name>A0A830FX97_HALAR</name>
<protein>
    <recommendedName>
        <fullName evidence="3">SIR2-like domain-containing protein</fullName>
    </recommendedName>
</protein>
<sequence>MENLVLIGAGASTGADKNSGGIHPEQPPLGWELFDRLSSKYPQAWGALPDSIQEDFTNDFEQGMETLGEDHSQLYAPLYRAMGDYFARFRILSSPTWYDRLISELESSISSGETAFASLNYECLLELALSQNGFDINYFPDQLSEQSIVLKPHGSCNFISDSVQAQGGVSFTEGVRFSGGIRAVDLDEVIQYCRSNTALYPAMSLFRPDKHIQIGHSVIQDLQKNWANAVEEANKIAIIGVKPRKSDEHIWGQLSKTNADIYYIGGEEPFNDWRNDNRANSQDEFISDRFHTGFADLIDRLQ</sequence>
<dbReference type="AlphaFoldDB" id="A0A830FX97"/>
<reference evidence="1" key="1">
    <citation type="journal article" date="2014" name="Int. J. Syst. Evol. Microbiol.">
        <title>Complete genome sequence of Corynebacterium casei LMG S-19264T (=DSM 44701T), isolated from a smear-ripened cheese.</title>
        <authorList>
            <consortium name="US DOE Joint Genome Institute (JGI-PGF)"/>
            <person name="Walter F."/>
            <person name="Albersmeier A."/>
            <person name="Kalinowski J."/>
            <person name="Ruckert C."/>
        </authorList>
    </citation>
    <scope>NUCLEOTIDE SEQUENCE</scope>
    <source>
        <strain evidence="1">JCM 15759</strain>
    </source>
</reference>
<dbReference type="RefSeq" id="WP_188854143.1">
    <property type="nucleotide sequence ID" value="NZ_BMON01000010.1"/>
</dbReference>
<accession>A0A830FX97</accession>
<evidence type="ECO:0008006" key="3">
    <source>
        <dbReference type="Google" id="ProtNLM"/>
    </source>
</evidence>
<reference evidence="1" key="2">
    <citation type="submission" date="2020-09" db="EMBL/GenBank/DDBJ databases">
        <authorList>
            <person name="Sun Q."/>
            <person name="Ohkuma M."/>
        </authorList>
    </citation>
    <scope>NUCLEOTIDE SEQUENCE</scope>
    <source>
        <strain evidence="1">JCM 15759</strain>
    </source>
</reference>
<comment type="caution">
    <text evidence="1">The sequence shown here is derived from an EMBL/GenBank/DDBJ whole genome shotgun (WGS) entry which is preliminary data.</text>
</comment>
<organism evidence="1 2">
    <name type="scientific">Haloarcula argentinensis</name>
    <dbReference type="NCBI Taxonomy" id="43776"/>
    <lineage>
        <taxon>Archaea</taxon>
        <taxon>Methanobacteriati</taxon>
        <taxon>Methanobacteriota</taxon>
        <taxon>Stenosarchaea group</taxon>
        <taxon>Halobacteria</taxon>
        <taxon>Halobacteriales</taxon>
        <taxon>Haloarculaceae</taxon>
        <taxon>Haloarcula</taxon>
    </lineage>
</organism>
<proteinExistence type="predicted"/>
<gene>
    <name evidence="1" type="ORF">GCM10009006_37270</name>
</gene>
<evidence type="ECO:0000313" key="1">
    <source>
        <dbReference type="EMBL" id="GGM52678.1"/>
    </source>
</evidence>
<dbReference type="OrthoDB" id="380616at2157"/>
<evidence type="ECO:0000313" key="2">
    <source>
        <dbReference type="Proteomes" id="UP000656367"/>
    </source>
</evidence>
<dbReference type="EMBL" id="BMON01000010">
    <property type="protein sequence ID" value="GGM52678.1"/>
    <property type="molecule type" value="Genomic_DNA"/>
</dbReference>